<dbReference type="PANTHER" id="PTHR30627">
    <property type="entry name" value="PEPTIDOGLYCAN D,D-TRANSPEPTIDASE"/>
    <property type="match status" value="1"/>
</dbReference>
<dbReference type="Pfam" id="PF03717">
    <property type="entry name" value="PBP_dimer"/>
    <property type="match status" value="1"/>
</dbReference>
<keyword evidence="8 10" id="KW-0472">Membrane</keyword>
<dbReference type="EMBL" id="MFAM01000023">
    <property type="protein sequence ID" value="OGD79362.1"/>
    <property type="molecule type" value="Genomic_DNA"/>
</dbReference>
<evidence type="ECO:0000259" key="12">
    <source>
        <dbReference type="Pfam" id="PF03717"/>
    </source>
</evidence>
<evidence type="ECO:0000256" key="6">
    <source>
        <dbReference type="ARBA" id="ARBA00022984"/>
    </source>
</evidence>
<evidence type="ECO:0000256" key="3">
    <source>
        <dbReference type="ARBA" id="ARBA00022475"/>
    </source>
</evidence>
<evidence type="ECO:0008006" key="15">
    <source>
        <dbReference type="Google" id="ProtNLM"/>
    </source>
</evidence>
<feature type="domain" description="Penicillin-binding protein transpeptidase" evidence="11">
    <location>
        <begin position="209"/>
        <end position="529"/>
    </location>
</feature>
<keyword evidence="4 10" id="KW-0812">Transmembrane</keyword>
<evidence type="ECO:0000256" key="4">
    <source>
        <dbReference type="ARBA" id="ARBA00022692"/>
    </source>
</evidence>
<comment type="subcellular location">
    <subcellularLocation>
        <location evidence="2">Cell membrane</location>
    </subcellularLocation>
    <subcellularLocation>
        <location evidence="1">Membrane</location>
        <topology evidence="1">Single-pass membrane protein</topology>
    </subcellularLocation>
</comment>
<dbReference type="Gene3D" id="3.90.1310.10">
    <property type="entry name" value="Penicillin-binding protein 2a (Domain 2)"/>
    <property type="match status" value="1"/>
</dbReference>
<evidence type="ECO:0000256" key="1">
    <source>
        <dbReference type="ARBA" id="ARBA00004167"/>
    </source>
</evidence>
<keyword evidence="5" id="KW-0133">Cell shape</keyword>
<keyword evidence="7 10" id="KW-1133">Transmembrane helix</keyword>
<gene>
    <name evidence="13" type="ORF">A2368_01305</name>
</gene>
<dbReference type="InterPro" id="IPR001460">
    <property type="entry name" value="PCN-bd_Tpept"/>
</dbReference>
<dbReference type="InterPro" id="IPR012338">
    <property type="entry name" value="Beta-lactam/transpept-like"/>
</dbReference>
<dbReference type="Proteomes" id="UP000176682">
    <property type="component" value="Unassembled WGS sequence"/>
</dbReference>
<evidence type="ECO:0000259" key="11">
    <source>
        <dbReference type="Pfam" id="PF00905"/>
    </source>
</evidence>
<evidence type="ECO:0000256" key="7">
    <source>
        <dbReference type="ARBA" id="ARBA00022989"/>
    </source>
</evidence>
<dbReference type="GO" id="GO:0005886">
    <property type="term" value="C:plasma membrane"/>
    <property type="evidence" value="ECO:0007669"/>
    <property type="project" value="UniProtKB-SubCell"/>
</dbReference>
<evidence type="ECO:0000256" key="9">
    <source>
        <dbReference type="ARBA" id="ARBA00023316"/>
    </source>
</evidence>
<dbReference type="InterPro" id="IPR036138">
    <property type="entry name" value="PBP_dimer_sf"/>
</dbReference>
<dbReference type="PANTHER" id="PTHR30627:SF2">
    <property type="entry name" value="PEPTIDOGLYCAN D,D-TRANSPEPTIDASE MRDA"/>
    <property type="match status" value="1"/>
</dbReference>
<evidence type="ECO:0000256" key="5">
    <source>
        <dbReference type="ARBA" id="ARBA00022960"/>
    </source>
</evidence>
<dbReference type="AlphaFoldDB" id="A0A1F5FIF8"/>
<dbReference type="InterPro" id="IPR050515">
    <property type="entry name" value="Beta-lactam/transpept"/>
</dbReference>
<dbReference type="Gene3D" id="3.40.710.10">
    <property type="entry name" value="DD-peptidase/beta-lactamase superfamily"/>
    <property type="match status" value="1"/>
</dbReference>
<comment type="caution">
    <text evidence="13">The sequence shown here is derived from an EMBL/GenBank/DDBJ whole genome shotgun (WGS) entry which is preliminary data.</text>
</comment>
<dbReference type="GO" id="GO:0071972">
    <property type="term" value="F:peptidoglycan L,D-transpeptidase activity"/>
    <property type="evidence" value="ECO:0007669"/>
    <property type="project" value="TreeGrafter"/>
</dbReference>
<accession>A0A1F5FIF8</accession>
<dbReference type="SUPFAM" id="SSF56601">
    <property type="entry name" value="beta-lactamase/transpeptidase-like"/>
    <property type="match status" value="1"/>
</dbReference>
<keyword evidence="6" id="KW-0573">Peptidoglycan synthesis</keyword>
<dbReference type="GO" id="GO:0008360">
    <property type="term" value="P:regulation of cell shape"/>
    <property type="evidence" value="ECO:0007669"/>
    <property type="project" value="UniProtKB-KW"/>
</dbReference>
<dbReference type="InterPro" id="IPR005311">
    <property type="entry name" value="PBP_dimer"/>
</dbReference>
<reference evidence="13 14" key="1">
    <citation type="journal article" date="2016" name="Nat. Commun.">
        <title>Thousands of microbial genomes shed light on interconnected biogeochemical processes in an aquifer system.</title>
        <authorList>
            <person name="Anantharaman K."/>
            <person name="Brown C.T."/>
            <person name="Hug L.A."/>
            <person name="Sharon I."/>
            <person name="Castelle C.J."/>
            <person name="Probst A.J."/>
            <person name="Thomas B.C."/>
            <person name="Singh A."/>
            <person name="Wilkins M.J."/>
            <person name="Karaoz U."/>
            <person name="Brodie E.L."/>
            <person name="Williams K.H."/>
            <person name="Hubbard S.S."/>
            <person name="Banfield J.F."/>
        </authorList>
    </citation>
    <scope>NUCLEOTIDE SEQUENCE [LARGE SCALE GENOMIC DNA]</scope>
</reference>
<keyword evidence="3" id="KW-1003">Cell membrane</keyword>
<organism evidence="13 14">
    <name type="scientific">Candidatus Collierbacteria bacterium RIFOXYB1_FULL_49_13</name>
    <dbReference type="NCBI Taxonomy" id="1817728"/>
    <lineage>
        <taxon>Bacteria</taxon>
        <taxon>Candidatus Collieribacteriota</taxon>
    </lineage>
</organism>
<dbReference type="Pfam" id="PF00905">
    <property type="entry name" value="Transpeptidase"/>
    <property type="match status" value="1"/>
</dbReference>
<dbReference type="GO" id="GO:0009252">
    <property type="term" value="P:peptidoglycan biosynthetic process"/>
    <property type="evidence" value="ECO:0007669"/>
    <property type="project" value="UniProtKB-KW"/>
</dbReference>
<evidence type="ECO:0000256" key="10">
    <source>
        <dbReference type="SAM" id="Phobius"/>
    </source>
</evidence>
<evidence type="ECO:0000256" key="2">
    <source>
        <dbReference type="ARBA" id="ARBA00004236"/>
    </source>
</evidence>
<evidence type="ECO:0000313" key="14">
    <source>
        <dbReference type="Proteomes" id="UP000176682"/>
    </source>
</evidence>
<feature type="transmembrane region" description="Helical" evidence="10">
    <location>
        <begin position="29"/>
        <end position="58"/>
    </location>
</feature>
<sequence length="535" mass="58527">MNIGWTQVAREIHGQQQGSKLWSMSGSGWMWLLCIIVAIFLSKIFFMQVITGGVSMVWSEGNRLEVRRIIAARGVIEGRGGEILARNSVAGVDNFFREYPENDLFVHALGVVGRISEDELQKCGDASCDANMIIGKNGLEKYYQEVLSGVDGEEIVEVDAKGEAQRSVAKRDAVAGKTVRTNLDVGLGREIMKILSERETEKKTRIKAAVVVSKVDTGQVLALVSWPAYNNNVFNGGDKEALSSLLSDEEYKPMFNRVSGGAYPPGSVFKLVTLMAGLETGVIDRDTRVMDTGEIKIGQYRYGSWNFDQNGRTEGEMDVVKGLARSNDIFFYKVGEWLGEERLISWSRKMGLGEKTELDISGELAGAVPDPLERERRSGERWFLGNTYHLSIGQGDLLATPLQINRVTAGVISGKKCQFMIVGQGGECSDLNTGVENRKLILEGMKAVCRSGGTAFEFFDSTTQVACKTGTAQQGGEKAMPHAWISVLIPSLGKGDEIEAYEQGLVVTVLVEEAGEGSYEAAPIARKILDYVVNL</sequence>
<dbReference type="SUPFAM" id="SSF56519">
    <property type="entry name" value="Penicillin binding protein dimerisation domain"/>
    <property type="match status" value="1"/>
</dbReference>
<proteinExistence type="predicted"/>
<name>A0A1F5FIF8_9BACT</name>
<evidence type="ECO:0000256" key="8">
    <source>
        <dbReference type="ARBA" id="ARBA00023136"/>
    </source>
</evidence>
<dbReference type="GO" id="GO:0008658">
    <property type="term" value="F:penicillin binding"/>
    <property type="evidence" value="ECO:0007669"/>
    <property type="project" value="InterPro"/>
</dbReference>
<feature type="domain" description="Penicillin-binding protein dimerisation" evidence="12">
    <location>
        <begin position="96"/>
        <end position="166"/>
    </location>
</feature>
<keyword evidence="9" id="KW-0961">Cell wall biogenesis/degradation</keyword>
<protein>
    <recommendedName>
        <fullName evidence="15">Penicillin-binding protein 2</fullName>
    </recommendedName>
</protein>
<evidence type="ECO:0000313" key="13">
    <source>
        <dbReference type="EMBL" id="OGD79362.1"/>
    </source>
</evidence>
<dbReference type="GO" id="GO:0071555">
    <property type="term" value="P:cell wall organization"/>
    <property type="evidence" value="ECO:0007669"/>
    <property type="project" value="UniProtKB-KW"/>
</dbReference>